<dbReference type="EMBL" id="JAUSUF010000006">
    <property type="protein sequence ID" value="MDQ0150032.1"/>
    <property type="molecule type" value="Genomic_DNA"/>
</dbReference>
<proteinExistence type="predicted"/>
<evidence type="ECO:0000313" key="1">
    <source>
        <dbReference type="EMBL" id="MDQ0150032.1"/>
    </source>
</evidence>
<name>A0ABT9UUN3_9FIRM</name>
<protein>
    <submittedName>
        <fullName evidence="1">Uncharacterized protein</fullName>
    </submittedName>
</protein>
<sequence length="185" mass="21305">MNIEKLNEFELEITTKKGIELINLINKLGIKNEVLALFGGGSNEKRDLMMAYSKKQVEWQESLKEDIESKMSMDEYEEKDEKEQAKIIEEVISLKTKNLNIELNILGDKVQSMSLDNAFNLVYTAIIERYYPNAKVIEKTLASLFDVKVEEIQNQKINVTFAMLKKILDSEDFQACLKAFTTALH</sequence>
<reference evidence="1 2" key="1">
    <citation type="submission" date="2023-07" db="EMBL/GenBank/DDBJ databases">
        <title>Genomic Encyclopedia of Type Strains, Phase IV (KMG-IV): sequencing the most valuable type-strain genomes for metagenomic binning, comparative biology and taxonomic classification.</title>
        <authorList>
            <person name="Goeker M."/>
        </authorList>
    </citation>
    <scope>NUCLEOTIDE SEQUENCE [LARGE SCALE GENOMIC DNA]</scope>
    <source>
        <strain evidence="1 2">DSM 20694</strain>
    </source>
</reference>
<organism evidence="1 2">
    <name type="scientific">Eubacterium multiforme</name>
    <dbReference type="NCBI Taxonomy" id="83339"/>
    <lineage>
        <taxon>Bacteria</taxon>
        <taxon>Bacillati</taxon>
        <taxon>Bacillota</taxon>
        <taxon>Clostridia</taxon>
        <taxon>Eubacteriales</taxon>
        <taxon>Eubacteriaceae</taxon>
        <taxon>Eubacterium</taxon>
    </lineage>
</organism>
<dbReference type="RefSeq" id="WP_307486332.1">
    <property type="nucleotide sequence ID" value="NZ_JAUSUF010000006.1"/>
</dbReference>
<gene>
    <name evidence="1" type="ORF">J2S18_001968</name>
</gene>
<evidence type="ECO:0000313" key="2">
    <source>
        <dbReference type="Proteomes" id="UP001228504"/>
    </source>
</evidence>
<accession>A0ABT9UUN3</accession>
<keyword evidence="2" id="KW-1185">Reference proteome</keyword>
<comment type="caution">
    <text evidence="1">The sequence shown here is derived from an EMBL/GenBank/DDBJ whole genome shotgun (WGS) entry which is preliminary data.</text>
</comment>
<dbReference type="Proteomes" id="UP001228504">
    <property type="component" value="Unassembled WGS sequence"/>
</dbReference>